<sequence length="111" mass="12992">MKHLTKRENHTVNLPERGSQAALLSVETNEVVPKINNVNNRPTSRNDTSSSYWTIYWSISSPTPWPGRQLLQLTYQFRTDSRLPFLDFHFPGPSLGQPRIWTPRPHIRTFY</sequence>
<gene>
    <name evidence="1" type="ORF">SEMRO_191_G082361.1</name>
</gene>
<name>A0A9N8DL82_9STRA</name>
<accession>A0A9N8DL82</accession>
<comment type="caution">
    <text evidence="1">The sequence shown here is derived from an EMBL/GenBank/DDBJ whole genome shotgun (WGS) entry which is preliminary data.</text>
</comment>
<reference evidence="1" key="1">
    <citation type="submission" date="2020-06" db="EMBL/GenBank/DDBJ databases">
        <authorList>
            <consortium name="Plant Systems Biology data submission"/>
        </authorList>
    </citation>
    <scope>NUCLEOTIDE SEQUENCE</scope>
    <source>
        <strain evidence="1">D6</strain>
    </source>
</reference>
<evidence type="ECO:0000313" key="1">
    <source>
        <dbReference type="EMBL" id="CAB9504291.1"/>
    </source>
</evidence>
<protein>
    <submittedName>
        <fullName evidence="1">Uncharacterized protein</fullName>
    </submittedName>
</protein>
<dbReference type="Proteomes" id="UP001153069">
    <property type="component" value="Unassembled WGS sequence"/>
</dbReference>
<dbReference type="AlphaFoldDB" id="A0A9N8DL82"/>
<organism evidence="1 2">
    <name type="scientific">Seminavis robusta</name>
    <dbReference type="NCBI Taxonomy" id="568900"/>
    <lineage>
        <taxon>Eukaryota</taxon>
        <taxon>Sar</taxon>
        <taxon>Stramenopiles</taxon>
        <taxon>Ochrophyta</taxon>
        <taxon>Bacillariophyta</taxon>
        <taxon>Bacillariophyceae</taxon>
        <taxon>Bacillariophycidae</taxon>
        <taxon>Naviculales</taxon>
        <taxon>Naviculaceae</taxon>
        <taxon>Seminavis</taxon>
    </lineage>
</organism>
<evidence type="ECO:0000313" key="2">
    <source>
        <dbReference type="Proteomes" id="UP001153069"/>
    </source>
</evidence>
<dbReference type="EMBL" id="CAICTM010000190">
    <property type="protein sequence ID" value="CAB9504291.1"/>
    <property type="molecule type" value="Genomic_DNA"/>
</dbReference>
<proteinExistence type="predicted"/>
<keyword evidence="2" id="KW-1185">Reference proteome</keyword>